<dbReference type="AlphaFoldDB" id="A0AAW0R268"/>
<dbReference type="InterPro" id="IPR001623">
    <property type="entry name" value="DnaJ_domain"/>
</dbReference>
<dbReference type="InterPro" id="IPR050817">
    <property type="entry name" value="DjlA_DnaK_co-chaperone"/>
</dbReference>
<evidence type="ECO:0000256" key="1">
    <source>
        <dbReference type="SAM" id="MobiDB-lite"/>
    </source>
</evidence>
<feature type="domain" description="J" evidence="3">
    <location>
        <begin position="40"/>
        <end position="113"/>
    </location>
</feature>
<name>A0AAW0R268_9PEZI</name>
<evidence type="ECO:0000259" key="3">
    <source>
        <dbReference type="PROSITE" id="PS50076"/>
    </source>
</evidence>
<keyword evidence="5" id="KW-1185">Reference proteome</keyword>
<dbReference type="Proteomes" id="UP001392437">
    <property type="component" value="Unassembled WGS sequence"/>
</dbReference>
<feature type="region of interest" description="Disordered" evidence="1">
    <location>
        <begin position="1"/>
        <end position="21"/>
    </location>
</feature>
<feature type="transmembrane region" description="Helical" evidence="2">
    <location>
        <begin position="187"/>
        <end position="207"/>
    </location>
</feature>
<dbReference type="EMBL" id="JAQQWP010000004">
    <property type="protein sequence ID" value="KAK8121295.1"/>
    <property type="molecule type" value="Genomic_DNA"/>
</dbReference>
<feature type="compositionally biased region" description="Basic residues" evidence="1">
    <location>
        <begin position="130"/>
        <end position="141"/>
    </location>
</feature>
<dbReference type="InterPro" id="IPR018253">
    <property type="entry name" value="DnaJ_domain_CS"/>
</dbReference>
<protein>
    <recommendedName>
        <fullName evidence="3">J domain-containing protein</fullName>
    </recommendedName>
</protein>
<keyword evidence="2" id="KW-0812">Transmembrane</keyword>
<dbReference type="SUPFAM" id="SSF46565">
    <property type="entry name" value="Chaperone J-domain"/>
    <property type="match status" value="1"/>
</dbReference>
<comment type="caution">
    <text evidence="4">The sequence shown here is derived from an EMBL/GenBank/DDBJ whole genome shotgun (WGS) entry which is preliminary data.</text>
</comment>
<evidence type="ECO:0000256" key="2">
    <source>
        <dbReference type="SAM" id="Phobius"/>
    </source>
</evidence>
<dbReference type="PROSITE" id="PS00636">
    <property type="entry name" value="DNAJ_1"/>
    <property type="match status" value="1"/>
</dbReference>
<proteinExistence type="predicted"/>
<feature type="region of interest" description="Disordered" evidence="1">
    <location>
        <begin position="115"/>
        <end position="144"/>
    </location>
</feature>
<evidence type="ECO:0000313" key="4">
    <source>
        <dbReference type="EMBL" id="KAK8121295.1"/>
    </source>
</evidence>
<dbReference type="CDD" id="cd06257">
    <property type="entry name" value="DnaJ"/>
    <property type="match status" value="1"/>
</dbReference>
<organism evidence="4 5">
    <name type="scientific">Apiospora kogelbergensis</name>
    <dbReference type="NCBI Taxonomy" id="1337665"/>
    <lineage>
        <taxon>Eukaryota</taxon>
        <taxon>Fungi</taxon>
        <taxon>Dikarya</taxon>
        <taxon>Ascomycota</taxon>
        <taxon>Pezizomycotina</taxon>
        <taxon>Sordariomycetes</taxon>
        <taxon>Xylariomycetidae</taxon>
        <taxon>Amphisphaeriales</taxon>
        <taxon>Apiosporaceae</taxon>
        <taxon>Apiospora</taxon>
    </lineage>
</organism>
<sequence length="259" mass="29136">MKKEPGLLRLGATGGTTRRRMHGRWQHEHQVLTRWPSAADCNPYTILEQARGGPYNKRRFYELVMVYHPDRWVHGGEYHGVPKATRVERYRQILAANAILSDPARRRVYDEHGVGWAPGEGGGPAGAAHTHQRAQTARRRGGGGMNAVWEDWEEWRDEGERAAHGHGDGRGARGCRQQAVFMRNRRFVLTLLLLASTGSCLMLLAVGTRAKRMAARRLKTHEALLEELPVMGTSAARLGRQERIDLFLARRLAGVARQT</sequence>
<dbReference type="InterPro" id="IPR036869">
    <property type="entry name" value="J_dom_sf"/>
</dbReference>
<gene>
    <name evidence="4" type="ORF">PG999_005415</name>
</gene>
<keyword evidence="2" id="KW-1133">Transmembrane helix</keyword>
<dbReference type="PANTHER" id="PTHR24074">
    <property type="entry name" value="CO-CHAPERONE PROTEIN DJLA"/>
    <property type="match status" value="1"/>
</dbReference>
<dbReference type="PROSITE" id="PS50076">
    <property type="entry name" value="DNAJ_2"/>
    <property type="match status" value="1"/>
</dbReference>
<accession>A0AAW0R268</accession>
<reference evidence="4 5" key="1">
    <citation type="submission" date="2023-01" db="EMBL/GenBank/DDBJ databases">
        <title>Analysis of 21 Apiospora genomes using comparative genomics revels a genus with tremendous synthesis potential of carbohydrate active enzymes and secondary metabolites.</title>
        <authorList>
            <person name="Sorensen T."/>
        </authorList>
    </citation>
    <scope>NUCLEOTIDE SEQUENCE [LARGE SCALE GENOMIC DNA]</scope>
    <source>
        <strain evidence="4 5">CBS 117206</strain>
    </source>
</reference>
<keyword evidence="2" id="KW-0472">Membrane</keyword>
<dbReference type="Gene3D" id="1.10.287.110">
    <property type="entry name" value="DnaJ domain"/>
    <property type="match status" value="1"/>
</dbReference>
<feature type="compositionally biased region" description="Gly residues" evidence="1">
    <location>
        <begin position="116"/>
        <end position="125"/>
    </location>
</feature>
<dbReference type="PRINTS" id="PR00625">
    <property type="entry name" value="JDOMAIN"/>
</dbReference>
<evidence type="ECO:0000313" key="5">
    <source>
        <dbReference type="Proteomes" id="UP001392437"/>
    </source>
</evidence>